<accession>A0AAJ7RVP0</accession>
<proteinExistence type="predicted"/>
<dbReference type="Proteomes" id="UP000694920">
    <property type="component" value="Unplaced"/>
</dbReference>
<keyword evidence="1" id="KW-1185">Reference proteome</keyword>
<evidence type="ECO:0000313" key="1">
    <source>
        <dbReference type="Proteomes" id="UP000694920"/>
    </source>
</evidence>
<dbReference type="AlphaFoldDB" id="A0AAJ7RVP0"/>
<protein>
    <submittedName>
        <fullName evidence="2">Uncharacterized protein LOC112495346</fullName>
    </submittedName>
</protein>
<dbReference type="KEGG" id="ccin:112495346"/>
<dbReference type="RefSeq" id="XP_024947291.1">
    <property type="nucleotide sequence ID" value="XM_025091523.1"/>
</dbReference>
<reference evidence="2" key="1">
    <citation type="submission" date="2025-08" db="UniProtKB">
        <authorList>
            <consortium name="RefSeq"/>
        </authorList>
    </citation>
    <scope>IDENTIFICATION</scope>
</reference>
<name>A0AAJ7RVP0_CEPCN</name>
<sequence>MHGAPICARDGAQGCLSAASAGRASGSCCCIAAIGVDMSSIRYFLGRVHDVIASGRMNSRLERQRIRGKRRREVFHNLSSNEPHVTKLAGSESMHSSTFRRFTTSWNDGFRGYGMRAQKHKGTKAQRHKGTIG</sequence>
<gene>
    <name evidence="2" type="primary">LOC112495346</name>
</gene>
<organism evidence="1 2">
    <name type="scientific">Cephus cinctus</name>
    <name type="common">Wheat stem sawfly</name>
    <dbReference type="NCBI Taxonomy" id="211228"/>
    <lineage>
        <taxon>Eukaryota</taxon>
        <taxon>Metazoa</taxon>
        <taxon>Ecdysozoa</taxon>
        <taxon>Arthropoda</taxon>
        <taxon>Hexapoda</taxon>
        <taxon>Insecta</taxon>
        <taxon>Pterygota</taxon>
        <taxon>Neoptera</taxon>
        <taxon>Endopterygota</taxon>
        <taxon>Hymenoptera</taxon>
        <taxon>Cephoidea</taxon>
        <taxon>Cephidae</taxon>
        <taxon>Cephus</taxon>
    </lineage>
</organism>
<dbReference type="GeneID" id="112495346"/>
<evidence type="ECO:0000313" key="2">
    <source>
        <dbReference type="RefSeq" id="XP_024947291.1"/>
    </source>
</evidence>